<protein>
    <submittedName>
        <fullName evidence="1">ZYBA0S14-01904g1_1</fullName>
    </submittedName>
</protein>
<organism evidence="1 2">
    <name type="scientific">Zygosaccharomyces bailii (strain CLIB 213 / ATCC 58445 / CBS 680 / BCRC 21525 / NBRC 1098 / NCYC 1416 / NRRL Y-2227)</name>
    <dbReference type="NCBI Taxonomy" id="1333698"/>
    <lineage>
        <taxon>Eukaryota</taxon>
        <taxon>Fungi</taxon>
        <taxon>Dikarya</taxon>
        <taxon>Ascomycota</taxon>
        <taxon>Saccharomycotina</taxon>
        <taxon>Saccharomycetes</taxon>
        <taxon>Saccharomycetales</taxon>
        <taxon>Saccharomycetaceae</taxon>
        <taxon>Zygosaccharomyces</taxon>
    </lineage>
</organism>
<dbReference type="Pfam" id="PF11326">
    <property type="entry name" value="PANTS-like"/>
    <property type="match status" value="1"/>
</dbReference>
<dbReference type="InterPro" id="IPR021475">
    <property type="entry name" value="Pants/Emi1-like"/>
</dbReference>
<dbReference type="EMBL" id="HG316467">
    <property type="protein sequence ID" value="CDF91820.1"/>
    <property type="molecule type" value="Genomic_DNA"/>
</dbReference>
<dbReference type="AlphaFoldDB" id="A0A8J2XB49"/>
<name>A0A8J2XB49_ZYGB2</name>
<evidence type="ECO:0000313" key="1">
    <source>
        <dbReference type="EMBL" id="CDF91820.1"/>
    </source>
</evidence>
<proteinExistence type="predicted"/>
<evidence type="ECO:0000313" key="2">
    <source>
        <dbReference type="Proteomes" id="UP000019375"/>
    </source>
</evidence>
<dbReference type="PANTHER" id="PTHR28052">
    <property type="entry name" value="UPF0545 PROTEIN C22ORF39"/>
    <property type="match status" value="1"/>
</dbReference>
<accession>A0A8J2XB49</accession>
<reference evidence="2" key="1">
    <citation type="journal article" date="2013" name="Genome Announc.">
        <title>Genome sequence of the food spoilage yeast Zygosaccharomyces bailii CLIB 213(T).</title>
        <authorList>
            <person name="Galeote V."/>
            <person name="Bigey F."/>
            <person name="Devillers H."/>
            <person name="Neuveglise C."/>
            <person name="Dequin S."/>
        </authorList>
    </citation>
    <scope>NUCLEOTIDE SEQUENCE [LARGE SCALE GENOMIC DNA]</scope>
    <source>
        <strain evidence="2">CLIB 213 / ATCC 58445 / CBS 680 / CCRC 21525 / NBRC 1098 / NCYC 1416 / NRRL Y-2227</strain>
    </source>
</reference>
<dbReference type="PANTHER" id="PTHR28052:SF1">
    <property type="entry name" value="UPF0545 PROTEIN C22ORF39"/>
    <property type="match status" value="1"/>
</dbReference>
<gene>
    <name evidence="1" type="ORF">BN860_01904g</name>
</gene>
<dbReference type="OrthoDB" id="2017405at2759"/>
<dbReference type="Proteomes" id="UP000019375">
    <property type="component" value="Unassembled WGS sequence"/>
</dbReference>
<keyword evidence="2" id="KW-1185">Reference proteome</keyword>
<sequence length="85" mass="10089">MSSKYPTAMSCMEAFDQLTACYSVGGQFRSYYRYGEFNSCQKQQSKLKFCMFHGKDPIKVQQWHKEQIEFNNTHRGSADDIWKER</sequence>